<keyword evidence="2" id="KW-1185">Reference proteome</keyword>
<evidence type="ECO:0000313" key="2">
    <source>
        <dbReference type="Proteomes" id="UP001138768"/>
    </source>
</evidence>
<dbReference type="Proteomes" id="UP001138768">
    <property type="component" value="Unassembled WGS sequence"/>
</dbReference>
<name>A0A9X0WBL2_9GAMM</name>
<organism evidence="1 2">
    <name type="scientific">Lamprobacter modestohalophilus</name>
    <dbReference type="NCBI Taxonomy" id="1064514"/>
    <lineage>
        <taxon>Bacteria</taxon>
        <taxon>Pseudomonadati</taxon>
        <taxon>Pseudomonadota</taxon>
        <taxon>Gammaproteobacteria</taxon>
        <taxon>Chromatiales</taxon>
        <taxon>Chromatiaceae</taxon>
        <taxon>Lamprobacter</taxon>
    </lineage>
</organism>
<proteinExistence type="predicted"/>
<dbReference type="AlphaFoldDB" id="A0A9X0WBL2"/>
<protein>
    <submittedName>
        <fullName evidence="1">Uncharacterized protein</fullName>
    </submittedName>
</protein>
<gene>
    <name evidence="1" type="ORF">CKO42_18750</name>
</gene>
<comment type="caution">
    <text evidence="1">The sequence shown here is derived from an EMBL/GenBank/DDBJ whole genome shotgun (WGS) entry which is preliminary data.</text>
</comment>
<evidence type="ECO:0000313" key="1">
    <source>
        <dbReference type="EMBL" id="MBK1620439.1"/>
    </source>
</evidence>
<accession>A0A9X0WBL2</accession>
<dbReference type="EMBL" id="NRRY01000040">
    <property type="protein sequence ID" value="MBK1620439.1"/>
    <property type="molecule type" value="Genomic_DNA"/>
</dbReference>
<sequence>MSGCVFVIHSVMLKPASETLDLSLQGTGRREGVKIVAKGHAKVRLFLRIETRPRASLAVLMAAVLITHGISPYMVRPAMQEPLDCSAEGNVAAIYPAS</sequence>
<reference evidence="1 2" key="1">
    <citation type="journal article" date="2020" name="Microorganisms">
        <title>Osmotic Adaptation and Compatible Solute Biosynthesis of Phototrophic Bacteria as Revealed from Genome Analyses.</title>
        <authorList>
            <person name="Imhoff J.F."/>
            <person name="Rahn T."/>
            <person name="Kunzel S."/>
            <person name="Keller A."/>
            <person name="Neulinger S.C."/>
        </authorList>
    </citation>
    <scope>NUCLEOTIDE SEQUENCE [LARGE SCALE GENOMIC DNA]</scope>
    <source>
        <strain evidence="1 2">DSM 25653</strain>
    </source>
</reference>